<dbReference type="EMBL" id="AMZH03000808">
    <property type="protein sequence ID" value="RRT81866.1"/>
    <property type="molecule type" value="Genomic_DNA"/>
</dbReference>
<gene>
    <name evidence="1" type="ORF">B296_00021132</name>
</gene>
<dbReference type="Proteomes" id="UP000287651">
    <property type="component" value="Unassembled WGS sequence"/>
</dbReference>
<comment type="caution">
    <text evidence="1">The sequence shown here is derived from an EMBL/GenBank/DDBJ whole genome shotgun (WGS) entry which is preliminary data.</text>
</comment>
<sequence>MAKEGQRGTKNTALVPSVRTLLDSKLEVDVYRGSISWNSIGVPSSKVLCIMGEKNLIY</sequence>
<evidence type="ECO:0000313" key="2">
    <source>
        <dbReference type="Proteomes" id="UP000287651"/>
    </source>
</evidence>
<proteinExistence type="predicted"/>
<accession>A0A427B0N1</accession>
<name>A0A427B0N1_ENSVE</name>
<dbReference type="AlphaFoldDB" id="A0A427B0N1"/>
<reference evidence="1 2" key="1">
    <citation type="journal article" date="2014" name="Agronomy (Basel)">
        <title>A Draft Genome Sequence for Ensete ventricosum, the Drought-Tolerant Tree Against Hunger.</title>
        <authorList>
            <person name="Harrison J."/>
            <person name="Moore K.A."/>
            <person name="Paszkiewicz K."/>
            <person name="Jones T."/>
            <person name="Grant M."/>
            <person name="Ambacheew D."/>
            <person name="Muzemil S."/>
            <person name="Studholme D.J."/>
        </authorList>
    </citation>
    <scope>NUCLEOTIDE SEQUENCE [LARGE SCALE GENOMIC DNA]</scope>
</reference>
<organism evidence="1 2">
    <name type="scientific">Ensete ventricosum</name>
    <name type="common">Abyssinian banana</name>
    <name type="synonym">Musa ensete</name>
    <dbReference type="NCBI Taxonomy" id="4639"/>
    <lineage>
        <taxon>Eukaryota</taxon>
        <taxon>Viridiplantae</taxon>
        <taxon>Streptophyta</taxon>
        <taxon>Embryophyta</taxon>
        <taxon>Tracheophyta</taxon>
        <taxon>Spermatophyta</taxon>
        <taxon>Magnoliopsida</taxon>
        <taxon>Liliopsida</taxon>
        <taxon>Zingiberales</taxon>
        <taxon>Musaceae</taxon>
        <taxon>Ensete</taxon>
    </lineage>
</organism>
<protein>
    <submittedName>
        <fullName evidence="1">Uncharacterized protein</fullName>
    </submittedName>
</protein>
<evidence type="ECO:0000313" key="1">
    <source>
        <dbReference type="EMBL" id="RRT81866.1"/>
    </source>
</evidence>